<evidence type="ECO:0000256" key="7">
    <source>
        <dbReference type="SAM" id="MobiDB-lite"/>
    </source>
</evidence>
<reference evidence="10" key="2">
    <citation type="submission" date="2025-08" db="UniProtKB">
        <authorList>
            <consortium name="Ensembl"/>
        </authorList>
    </citation>
    <scope>IDENTIFICATION</scope>
    <source>
        <strain evidence="10">Guanapo</strain>
    </source>
</reference>
<protein>
    <submittedName>
        <fullName evidence="10">V-myb avian myeloblastosis viral oncogene homolog-like 2b</fullName>
    </submittedName>
</protein>
<feature type="compositionally biased region" description="Basic and acidic residues" evidence="7">
    <location>
        <begin position="231"/>
        <end position="241"/>
    </location>
</feature>
<dbReference type="Gene3D" id="1.10.10.60">
    <property type="entry name" value="Homeodomain-like"/>
    <property type="match status" value="3"/>
</dbReference>
<dbReference type="Pfam" id="PF00249">
    <property type="entry name" value="Myb_DNA-binding"/>
    <property type="match status" value="1"/>
</dbReference>
<dbReference type="SMART" id="SM00717">
    <property type="entry name" value="SANT"/>
    <property type="match status" value="3"/>
</dbReference>
<dbReference type="InterPro" id="IPR050560">
    <property type="entry name" value="MYB_TF"/>
</dbReference>
<keyword evidence="3" id="KW-0805">Transcription regulation</keyword>
<feature type="region of interest" description="Disordered" evidence="7">
    <location>
        <begin position="1"/>
        <end position="37"/>
    </location>
</feature>
<dbReference type="GO" id="GO:0000978">
    <property type="term" value="F:RNA polymerase II cis-regulatory region sequence-specific DNA binding"/>
    <property type="evidence" value="ECO:0007669"/>
    <property type="project" value="TreeGrafter"/>
</dbReference>
<dbReference type="InterPro" id="IPR017930">
    <property type="entry name" value="Myb_dom"/>
</dbReference>
<dbReference type="InterPro" id="IPR001005">
    <property type="entry name" value="SANT/Myb"/>
</dbReference>
<feature type="domain" description="HTH myb-type" evidence="9">
    <location>
        <begin position="78"/>
        <end position="133"/>
    </location>
</feature>
<proteinExistence type="predicted"/>
<feature type="region of interest" description="Disordered" evidence="7">
    <location>
        <begin position="209"/>
        <end position="252"/>
    </location>
</feature>
<name>A0A3P9PW74_POERE</name>
<reference evidence="10" key="3">
    <citation type="submission" date="2025-09" db="UniProtKB">
        <authorList>
            <consortium name="Ensembl"/>
        </authorList>
    </citation>
    <scope>IDENTIFICATION</scope>
    <source>
        <strain evidence="10">Guanapo</strain>
    </source>
</reference>
<evidence type="ECO:0000256" key="5">
    <source>
        <dbReference type="ARBA" id="ARBA00023163"/>
    </source>
</evidence>
<dbReference type="Proteomes" id="UP000242638">
    <property type="component" value="Unassembled WGS sequence"/>
</dbReference>
<dbReference type="InterPro" id="IPR009057">
    <property type="entry name" value="Homeodomain-like_sf"/>
</dbReference>
<comment type="subcellular location">
    <subcellularLocation>
        <location evidence="1">Nucleus</location>
    </subcellularLocation>
</comment>
<evidence type="ECO:0000259" key="8">
    <source>
        <dbReference type="PROSITE" id="PS50090"/>
    </source>
</evidence>
<feature type="domain" description="HTH myb-type" evidence="9">
    <location>
        <begin position="26"/>
        <end position="77"/>
    </location>
</feature>
<feature type="domain" description="Myb-like" evidence="8">
    <location>
        <begin position="78"/>
        <end position="129"/>
    </location>
</feature>
<organism evidence="10 11">
    <name type="scientific">Poecilia reticulata</name>
    <name type="common">Guppy</name>
    <name type="synonym">Acanthophacelus reticulatus</name>
    <dbReference type="NCBI Taxonomy" id="8081"/>
    <lineage>
        <taxon>Eukaryota</taxon>
        <taxon>Metazoa</taxon>
        <taxon>Chordata</taxon>
        <taxon>Craniata</taxon>
        <taxon>Vertebrata</taxon>
        <taxon>Euteleostomi</taxon>
        <taxon>Actinopterygii</taxon>
        <taxon>Neopterygii</taxon>
        <taxon>Teleostei</taxon>
        <taxon>Neoteleostei</taxon>
        <taxon>Acanthomorphata</taxon>
        <taxon>Ovalentaria</taxon>
        <taxon>Atherinomorphae</taxon>
        <taxon>Cyprinodontiformes</taxon>
        <taxon>Poeciliidae</taxon>
        <taxon>Poeciliinae</taxon>
        <taxon>Poecilia</taxon>
    </lineage>
</organism>
<dbReference type="GO" id="GO:0005634">
    <property type="term" value="C:nucleus"/>
    <property type="evidence" value="ECO:0007669"/>
    <property type="project" value="UniProtKB-SubCell"/>
</dbReference>
<dbReference type="PROSITE" id="PS50090">
    <property type="entry name" value="MYB_LIKE"/>
    <property type="match status" value="3"/>
</dbReference>
<feature type="compositionally biased region" description="Basic and acidic residues" evidence="7">
    <location>
        <begin position="11"/>
        <end position="37"/>
    </location>
</feature>
<keyword evidence="5" id="KW-0804">Transcription</keyword>
<dbReference type="GeneTree" id="ENSGT00940000156091"/>
<dbReference type="GO" id="GO:0000981">
    <property type="term" value="F:DNA-binding transcription factor activity, RNA polymerase II-specific"/>
    <property type="evidence" value="ECO:0007669"/>
    <property type="project" value="TreeGrafter"/>
</dbReference>
<keyword evidence="11" id="KW-1185">Reference proteome</keyword>
<dbReference type="PANTHER" id="PTHR45614">
    <property type="entry name" value="MYB PROTEIN-RELATED"/>
    <property type="match status" value="1"/>
</dbReference>
<evidence type="ECO:0000313" key="11">
    <source>
        <dbReference type="Proteomes" id="UP000242638"/>
    </source>
</evidence>
<evidence type="ECO:0000256" key="6">
    <source>
        <dbReference type="ARBA" id="ARBA00023242"/>
    </source>
</evidence>
<dbReference type="FunFam" id="1.10.10.60:FF:000016">
    <property type="entry name" value="Transcriptional activator Myb isoform A"/>
    <property type="match status" value="1"/>
</dbReference>
<dbReference type="InterPro" id="IPR015395">
    <property type="entry name" value="C-myb_C"/>
</dbReference>
<feature type="domain" description="Myb-like" evidence="8">
    <location>
        <begin position="130"/>
        <end position="180"/>
    </location>
</feature>
<keyword evidence="6" id="KW-0539">Nucleus</keyword>
<keyword evidence="2" id="KW-0677">Repeat</keyword>
<accession>A0A3P9PW74</accession>
<evidence type="ECO:0000256" key="3">
    <source>
        <dbReference type="ARBA" id="ARBA00023015"/>
    </source>
</evidence>
<evidence type="ECO:0000259" key="9">
    <source>
        <dbReference type="PROSITE" id="PS51294"/>
    </source>
</evidence>
<feature type="domain" description="Myb-like" evidence="8">
    <location>
        <begin position="26"/>
        <end position="77"/>
    </location>
</feature>
<sequence>EMSWWPEDGDDTMHQDTDSDVAEQRDGGKGKVKWTQDEDDKLKALVHKLGSSDWKHIASYIPSHTEQQCQHRWFKVLDPELVKGPWTKEEDEKVIELVNLYGNKQWAMVAKHLKGRLGKQCRERWHNHLNPNVKKSSWTAEEDLVIYKAHCLLGNRWAEIAKLLPGRTDNAVKNHWNSTIKRKLEMGFYAREVFKPNELEELLARLNKDAQVSSPQSDAHEAEPSKAVSSPRDDSGIKTEVDAGDEASGTNWVVDSSGFLSPTGPALKEVLDMVDGDLDGWCNLAAFDLPEDSPSPERHQFRLEGSALQELSKGSRGELIPISPGGISPPSILTRRSRRRVTLSPDGAHSMTPKSTPVKILPFSPSQFLNLWTKQDSHDLENPSLTSTPVCSQKVIVTTPLQRDKTPLTQKENSVFVTPNHKSELSTTPRTPTPFKNAMEKYGPLQPLPQTPNLEDDINEVILREAGINMVVVQATPPDPRRKTMHRPPMKKVRKSLALDVMDCQVVPTSKRKSSKAEAKRKPVTVCLNSSSFCSKRHENILDQGFLLGPSDTTIFPSAAPPAPMSKEWKKVVCGQTKDQLIMTEKARRYLRSLKSHPPSRALILS</sequence>
<keyword evidence="4" id="KW-0238">DNA-binding</keyword>
<dbReference type="SUPFAM" id="SSF46689">
    <property type="entry name" value="Homeodomain-like"/>
    <property type="match status" value="2"/>
</dbReference>
<dbReference type="Bgee" id="ENSPREG00000017559">
    <property type="expression patterns" value="Expressed in caudal fin and 1 other cell type or tissue"/>
</dbReference>
<dbReference type="Pfam" id="PF09316">
    <property type="entry name" value="Cmyb_C"/>
    <property type="match status" value="1"/>
</dbReference>
<evidence type="ECO:0000256" key="1">
    <source>
        <dbReference type="ARBA" id="ARBA00004123"/>
    </source>
</evidence>
<dbReference type="CDD" id="cd00167">
    <property type="entry name" value="SANT"/>
    <property type="match status" value="3"/>
</dbReference>
<evidence type="ECO:0000256" key="4">
    <source>
        <dbReference type="ARBA" id="ARBA00023125"/>
    </source>
</evidence>
<dbReference type="Ensembl" id="ENSPRET00000026317.1">
    <property type="protein sequence ID" value="ENSPREP00000026055.1"/>
    <property type="gene ID" value="ENSPREG00000017559.1"/>
</dbReference>
<dbReference type="OMA" id="EFPKQED"/>
<reference evidence="11" key="1">
    <citation type="submission" date="2013-11" db="EMBL/GenBank/DDBJ databases">
        <title>The genomic landscape of the Guanapo guppy.</title>
        <authorList>
            <person name="Kuenstner A."/>
            <person name="Dreyer C."/>
        </authorList>
    </citation>
    <scope>NUCLEOTIDE SEQUENCE</scope>
    <source>
        <strain evidence="11">Guanapo</strain>
    </source>
</reference>
<feature type="domain" description="HTH myb-type" evidence="9">
    <location>
        <begin position="134"/>
        <end position="184"/>
    </location>
</feature>
<dbReference type="Pfam" id="PF13921">
    <property type="entry name" value="Myb_DNA-bind_6"/>
    <property type="match status" value="1"/>
</dbReference>
<dbReference type="PROSITE" id="PS51294">
    <property type="entry name" value="HTH_MYB"/>
    <property type="match status" value="3"/>
</dbReference>
<evidence type="ECO:0000313" key="10">
    <source>
        <dbReference type="Ensembl" id="ENSPREP00000026055.1"/>
    </source>
</evidence>
<dbReference type="AlphaFoldDB" id="A0A3P9PW74"/>
<dbReference type="PANTHER" id="PTHR45614:SF30">
    <property type="entry name" value="MYB-RELATED PROTEIN B"/>
    <property type="match status" value="1"/>
</dbReference>
<evidence type="ECO:0000256" key="2">
    <source>
        <dbReference type="ARBA" id="ARBA00022737"/>
    </source>
</evidence>
<dbReference type="FunFam" id="1.10.10.60:FF:000010">
    <property type="entry name" value="Transcriptional activator Myb isoform A"/>
    <property type="match status" value="1"/>
</dbReference>
<dbReference type="STRING" id="8081.ENSPREP00000026055"/>